<feature type="non-terminal residue" evidence="3">
    <location>
        <position position="353"/>
    </location>
</feature>
<dbReference type="EMBL" id="LGRX02014337">
    <property type="protein sequence ID" value="KAK3264810.1"/>
    <property type="molecule type" value="Genomic_DNA"/>
</dbReference>
<proteinExistence type="predicted"/>
<evidence type="ECO:0000313" key="4">
    <source>
        <dbReference type="Proteomes" id="UP001190700"/>
    </source>
</evidence>
<sequence>MTSLRYLLFIMFIMSYGTWRARSTENSRNSDDADAVTHQEGATAAGNGRLCICVLSYNRIDLLRKTLTAVTQHLREDEPHLEYGIAWVDNGSEDKDELQRILYEFGSDPQHPLKHQLNEVNQGLASGFNALFFDLCEGYEFVLSLEEDWVWNRRLGLDRSGLYPELTPEEEEDSYDRVPSARTNAALTLSMSLLRLEPDLLGVTLRGEVKLPKSAEWLERVLPVDRIADKRDDDMDMARPEDMACGAEAEASASCPAAEGSRQLNLRFRRRCMDVGATNHVWGAYSNGAFVYGRSHLVGLGRQYGSVRYRTAANSSDISLETFPDCLSDLRWEQRLLKIGSKRGMKQGWKEAE</sequence>
<dbReference type="Pfam" id="PF00535">
    <property type="entry name" value="Glycos_transf_2"/>
    <property type="match status" value="1"/>
</dbReference>
<comment type="caution">
    <text evidence="3">The sequence shown here is derived from an EMBL/GenBank/DDBJ whole genome shotgun (WGS) entry which is preliminary data.</text>
</comment>
<organism evidence="3 4">
    <name type="scientific">Cymbomonas tetramitiformis</name>
    <dbReference type="NCBI Taxonomy" id="36881"/>
    <lineage>
        <taxon>Eukaryota</taxon>
        <taxon>Viridiplantae</taxon>
        <taxon>Chlorophyta</taxon>
        <taxon>Pyramimonadophyceae</taxon>
        <taxon>Pyramimonadales</taxon>
        <taxon>Pyramimonadaceae</taxon>
        <taxon>Cymbomonas</taxon>
    </lineage>
</organism>
<dbReference type="InterPro" id="IPR001173">
    <property type="entry name" value="Glyco_trans_2-like"/>
</dbReference>
<dbReference type="SUPFAM" id="SSF53448">
    <property type="entry name" value="Nucleotide-diphospho-sugar transferases"/>
    <property type="match status" value="1"/>
</dbReference>
<keyword evidence="1" id="KW-0732">Signal</keyword>
<evidence type="ECO:0000259" key="2">
    <source>
        <dbReference type="Pfam" id="PF00535"/>
    </source>
</evidence>
<dbReference type="InterPro" id="IPR029044">
    <property type="entry name" value="Nucleotide-diphossugar_trans"/>
</dbReference>
<protein>
    <recommendedName>
        <fullName evidence="2">Glycosyltransferase 2-like domain-containing protein</fullName>
    </recommendedName>
</protein>
<dbReference type="Gene3D" id="3.90.550.10">
    <property type="entry name" value="Spore Coat Polysaccharide Biosynthesis Protein SpsA, Chain A"/>
    <property type="match status" value="1"/>
</dbReference>
<evidence type="ECO:0000313" key="3">
    <source>
        <dbReference type="EMBL" id="KAK3264810.1"/>
    </source>
</evidence>
<dbReference type="Proteomes" id="UP001190700">
    <property type="component" value="Unassembled WGS sequence"/>
</dbReference>
<reference evidence="3 4" key="1">
    <citation type="journal article" date="2015" name="Genome Biol. Evol.">
        <title>Comparative Genomics of a Bacterivorous Green Alga Reveals Evolutionary Causalities and Consequences of Phago-Mixotrophic Mode of Nutrition.</title>
        <authorList>
            <person name="Burns J.A."/>
            <person name="Paasch A."/>
            <person name="Narechania A."/>
            <person name="Kim E."/>
        </authorList>
    </citation>
    <scope>NUCLEOTIDE SEQUENCE [LARGE SCALE GENOMIC DNA]</scope>
    <source>
        <strain evidence="3 4">PLY_AMNH</strain>
    </source>
</reference>
<evidence type="ECO:0000256" key="1">
    <source>
        <dbReference type="SAM" id="SignalP"/>
    </source>
</evidence>
<accession>A0AAE0FSG9</accession>
<name>A0AAE0FSG9_9CHLO</name>
<feature type="signal peptide" evidence="1">
    <location>
        <begin position="1"/>
        <end position="23"/>
    </location>
</feature>
<feature type="domain" description="Glycosyltransferase 2-like" evidence="2">
    <location>
        <begin position="51"/>
        <end position="131"/>
    </location>
</feature>
<keyword evidence="4" id="KW-1185">Reference proteome</keyword>
<dbReference type="AlphaFoldDB" id="A0AAE0FSG9"/>
<gene>
    <name evidence="3" type="ORF">CYMTET_26470</name>
</gene>
<feature type="chain" id="PRO_5041932811" description="Glycosyltransferase 2-like domain-containing protein" evidence="1">
    <location>
        <begin position="24"/>
        <end position="353"/>
    </location>
</feature>